<dbReference type="RefSeq" id="WP_092310646.1">
    <property type="nucleotide sequence ID" value="NZ_FOZV01000004.1"/>
</dbReference>
<evidence type="ECO:0000313" key="2">
    <source>
        <dbReference type="Proteomes" id="UP000198788"/>
    </source>
</evidence>
<organism evidence="1 2">
    <name type="scientific">Brevundimonas viscosa</name>
    <dbReference type="NCBI Taxonomy" id="871741"/>
    <lineage>
        <taxon>Bacteria</taxon>
        <taxon>Pseudomonadati</taxon>
        <taxon>Pseudomonadota</taxon>
        <taxon>Alphaproteobacteria</taxon>
        <taxon>Caulobacterales</taxon>
        <taxon>Caulobacteraceae</taxon>
        <taxon>Brevundimonas</taxon>
    </lineage>
</organism>
<name>A0A1I6SAC0_9CAUL</name>
<sequence>MAVRRNRASTYRARPERSRLRSLACLLATGLALCLPDRPLAVPALSPEWRPPRLVARPHAAEPLPEPQPRNLSQTEFDHVWSQVKYAMAACNSAVDGVQLAWRTHGHFPGDAALQAVRERCRRASAEVGEVAIPVSARDGVAVMLGQAREACQRSMVEKQLGLTALRRLAEAPPDSMEAYEARIRFEAVSRGSINCGTSFAAAAAAGRLRMTELEVGGA</sequence>
<dbReference type="EMBL" id="FOZV01000004">
    <property type="protein sequence ID" value="SFS73830.1"/>
    <property type="molecule type" value="Genomic_DNA"/>
</dbReference>
<proteinExistence type="predicted"/>
<reference evidence="2" key="1">
    <citation type="submission" date="2016-10" db="EMBL/GenBank/DDBJ databases">
        <authorList>
            <person name="Varghese N."/>
            <person name="Submissions S."/>
        </authorList>
    </citation>
    <scope>NUCLEOTIDE SEQUENCE [LARGE SCALE GENOMIC DNA]</scope>
    <source>
        <strain evidence="2">CGMCC 1.10683</strain>
    </source>
</reference>
<evidence type="ECO:0000313" key="1">
    <source>
        <dbReference type="EMBL" id="SFS73830.1"/>
    </source>
</evidence>
<dbReference type="Proteomes" id="UP000198788">
    <property type="component" value="Unassembled WGS sequence"/>
</dbReference>
<protein>
    <submittedName>
        <fullName evidence="1">Uncharacterized protein</fullName>
    </submittedName>
</protein>
<dbReference type="AlphaFoldDB" id="A0A1I6SAC0"/>
<accession>A0A1I6SAC0</accession>
<gene>
    <name evidence="1" type="ORF">SAMN05192570_2319</name>
</gene>
<keyword evidence="2" id="KW-1185">Reference proteome</keyword>